<feature type="non-terminal residue" evidence="5">
    <location>
        <position position="155"/>
    </location>
</feature>
<dbReference type="Pfam" id="PF02626">
    <property type="entry name" value="CT_A_B"/>
    <property type="match status" value="1"/>
</dbReference>
<feature type="non-terminal residue" evidence="5">
    <location>
        <position position="1"/>
    </location>
</feature>
<dbReference type="AlphaFoldDB" id="A0A2N5A299"/>
<evidence type="ECO:0000313" key="5">
    <source>
        <dbReference type="EMBL" id="PLP33571.1"/>
    </source>
</evidence>
<evidence type="ECO:0000259" key="4">
    <source>
        <dbReference type="SMART" id="SM00797"/>
    </source>
</evidence>
<gene>
    <name evidence="5" type="ORF">CWM98_39240</name>
</gene>
<dbReference type="Proteomes" id="UP000234473">
    <property type="component" value="Unassembled WGS sequence"/>
</dbReference>
<reference evidence="5 6" key="2">
    <citation type="submission" date="2018-01" db="EMBL/GenBank/DDBJ databases">
        <title>Genomic study of Klebsiella pneumoniae.</title>
        <authorList>
            <person name="Yang Y."/>
            <person name="Bicalho R."/>
        </authorList>
    </citation>
    <scope>NUCLEOTIDE SEQUENCE [LARGE SCALE GENOMIC DNA]</scope>
    <source>
        <strain evidence="5 6">A5</strain>
    </source>
</reference>
<organism evidence="5 6">
    <name type="scientific">Klebsiella variicola</name>
    <dbReference type="NCBI Taxonomy" id="244366"/>
    <lineage>
        <taxon>Bacteria</taxon>
        <taxon>Pseudomonadati</taxon>
        <taxon>Pseudomonadota</taxon>
        <taxon>Gammaproteobacteria</taxon>
        <taxon>Enterobacterales</taxon>
        <taxon>Enterobacteriaceae</taxon>
        <taxon>Klebsiella/Raoultella group</taxon>
        <taxon>Klebsiella</taxon>
        <taxon>Klebsiella pneumoniae complex</taxon>
    </lineage>
</organism>
<accession>A0A2N5A299</accession>
<evidence type="ECO:0000256" key="3">
    <source>
        <dbReference type="ARBA" id="ARBA00022840"/>
    </source>
</evidence>
<keyword evidence="1" id="KW-0547">Nucleotide-binding</keyword>
<dbReference type="EMBL" id="PICB01003553">
    <property type="protein sequence ID" value="PLP33571.1"/>
    <property type="molecule type" value="Genomic_DNA"/>
</dbReference>
<evidence type="ECO:0000313" key="6">
    <source>
        <dbReference type="Proteomes" id="UP000234473"/>
    </source>
</evidence>
<evidence type="ECO:0000256" key="2">
    <source>
        <dbReference type="ARBA" id="ARBA00022801"/>
    </source>
</evidence>
<protein>
    <submittedName>
        <fullName evidence="5">Urea carboxylase</fullName>
    </submittedName>
</protein>
<reference evidence="5 6" key="1">
    <citation type="submission" date="2017-11" db="EMBL/GenBank/DDBJ databases">
        <authorList>
            <person name="Han C.G."/>
        </authorList>
    </citation>
    <scope>NUCLEOTIDE SEQUENCE [LARGE SCALE GENOMIC DNA]</scope>
    <source>
        <strain evidence="5 6">A5</strain>
    </source>
</reference>
<name>A0A2N5A299_KLEVA</name>
<dbReference type="InterPro" id="IPR003778">
    <property type="entry name" value="CT_A_B"/>
</dbReference>
<comment type="caution">
    <text evidence="5">The sequence shown here is derived from an EMBL/GenBank/DDBJ whole genome shotgun (WGS) entry which is preliminary data.</text>
</comment>
<proteinExistence type="predicted"/>
<keyword evidence="2" id="KW-0378">Hydrolase</keyword>
<evidence type="ECO:0000256" key="1">
    <source>
        <dbReference type="ARBA" id="ARBA00022741"/>
    </source>
</evidence>
<dbReference type="SMART" id="SM00797">
    <property type="entry name" value="AHS2"/>
    <property type="match status" value="1"/>
</dbReference>
<keyword evidence="3" id="KW-0067">ATP-binding</keyword>
<dbReference type="PANTHER" id="PTHR43309:SF3">
    <property type="entry name" value="5-OXOPROLINASE SUBUNIT C"/>
    <property type="match status" value="1"/>
</dbReference>
<sequence length="155" mass="15719">LGNAEGDAALEITLSGPTLKFNTAVQAVICGAPLTVTLDGAGQDMNCVFTIPAGATLRLGAINGPGVRSYLCLRGGIQVPGYLGSKSTFTLGQFGGHGGRALRAGDVLHLAPLVETGEGAALPAGLRTALTDVRTLRVIYGPHGAPEFFAPAYMA</sequence>
<feature type="domain" description="Carboxyltransferase" evidence="4">
    <location>
        <begin position="1"/>
        <end position="155"/>
    </location>
</feature>
<dbReference type="InterPro" id="IPR052708">
    <property type="entry name" value="PxpC"/>
</dbReference>
<dbReference type="PANTHER" id="PTHR43309">
    <property type="entry name" value="5-OXOPROLINASE SUBUNIT C"/>
    <property type="match status" value="1"/>
</dbReference>
<dbReference type="GO" id="GO:0016787">
    <property type="term" value="F:hydrolase activity"/>
    <property type="evidence" value="ECO:0007669"/>
    <property type="project" value="UniProtKB-KW"/>
</dbReference>
<dbReference type="GO" id="GO:0005524">
    <property type="term" value="F:ATP binding"/>
    <property type="evidence" value="ECO:0007669"/>
    <property type="project" value="UniProtKB-KW"/>
</dbReference>